<dbReference type="Pfam" id="PF00932">
    <property type="entry name" value="LTD"/>
    <property type="match status" value="1"/>
</dbReference>
<evidence type="ECO:0000256" key="1">
    <source>
        <dbReference type="SAM" id="Phobius"/>
    </source>
</evidence>
<dbReference type="Proteomes" id="UP000179214">
    <property type="component" value="Unassembled WGS sequence"/>
</dbReference>
<dbReference type="Pfam" id="PF12836">
    <property type="entry name" value="HHH_3"/>
    <property type="match status" value="1"/>
</dbReference>
<dbReference type="EMBL" id="MHOV01000015">
    <property type="protein sequence ID" value="OGZ70210.1"/>
    <property type="molecule type" value="Genomic_DNA"/>
</dbReference>
<feature type="chain" id="PRO_5009583228" description="LTD domain-containing protein" evidence="2">
    <location>
        <begin position="20"/>
        <end position="313"/>
    </location>
</feature>
<reference evidence="4 5" key="1">
    <citation type="journal article" date="2016" name="Nat. Commun.">
        <title>Thousands of microbial genomes shed light on interconnected biogeochemical processes in an aquifer system.</title>
        <authorList>
            <person name="Anantharaman K."/>
            <person name="Brown C.T."/>
            <person name="Hug L.A."/>
            <person name="Sharon I."/>
            <person name="Castelle C.J."/>
            <person name="Probst A.J."/>
            <person name="Thomas B.C."/>
            <person name="Singh A."/>
            <person name="Wilkins M.J."/>
            <person name="Karaoz U."/>
            <person name="Brodie E.L."/>
            <person name="Williams K.H."/>
            <person name="Hubbard S.S."/>
            <person name="Banfield J.F."/>
        </authorList>
    </citation>
    <scope>NUCLEOTIDE SEQUENCE [LARGE SCALE GENOMIC DNA]</scope>
</reference>
<dbReference type="PANTHER" id="PTHR21180:SF32">
    <property type="entry name" value="ENDONUCLEASE_EXONUCLEASE_PHOSPHATASE FAMILY DOMAIN-CONTAINING PROTEIN 1"/>
    <property type="match status" value="1"/>
</dbReference>
<keyword evidence="1" id="KW-0812">Transmembrane</keyword>
<proteinExistence type="predicted"/>
<feature type="signal peptide" evidence="2">
    <location>
        <begin position="1"/>
        <end position="19"/>
    </location>
</feature>
<dbReference type="InterPro" id="IPR036415">
    <property type="entry name" value="Lamin_tail_dom_sf"/>
</dbReference>
<dbReference type="AlphaFoldDB" id="A0A1G2I776"/>
<dbReference type="SMART" id="SM00278">
    <property type="entry name" value="HhH1"/>
    <property type="match status" value="2"/>
</dbReference>
<dbReference type="PROSITE" id="PS51841">
    <property type="entry name" value="LTD"/>
    <property type="match status" value="1"/>
</dbReference>
<dbReference type="InterPro" id="IPR003583">
    <property type="entry name" value="Hlx-hairpin-Hlx_DNA-bd_motif"/>
</dbReference>
<dbReference type="PANTHER" id="PTHR21180">
    <property type="entry name" value="ENDONUCLEASE/EXONUCLEASE/PHOSPHATASE FAMILY DOMAIN-CONTAINING PROTEIN 1"/>
    <property type="match status" value="1"/>
</dbReference>
<gene>
    <name evidence="4" type="ORF">A3F47_00535</name>
</gene>
<dbReference type="Gene3D" id="1.10.150.320">
    <property type="entry name" value="Photosystem II 12 kDa extrinsic protein"/>
    <property type="match status" value="1"/>
</dbReference>
<keyword evidence="2" id="KW-0732">Signal</keyword>
<keyword evidence="1" id="KW-1133">Transmembrane helix</keyword>
<feature type="domain" description="LTD" evidence="3">
    <location>
        <begin position="100"/>
        <end position="246"/>
    </location>
</feature>
<dbReference type="InterPro" id="IPR001322">
    <property type="entry name" value="Lamin_tail_dom"/>
</dbReference>
<evidence type="ECO:0000256" key="2">
    <source>
        <dbReference type="SAM" id="SignalP"/>
    </source>
</evidence>
<dbReference type="GO" id="GO:0015628">
    <property type="term" value="P:protein secretion by the type II secretion system"/>
    <property type="evidence" value="ECO:0007669"/>
    <property type="project" value="TreeGrafter"/>
</dbReference>
<keyword evidence="1" id="KW-0472">Membrane</keyword>
<dbReference type="GO" id="GO:0015627">
    <property type="term" value="C:type II protein secretion system complex"/>
    <property type="evidence" value="ECO:0007669"/>
    <property type="project" value="TreeGrafter"/>
</dbReference>
<dbReference type="SUPFAM" id="SSF47781">
    <property type="entry name" value="RuvA domain 2-like"/>
    <property type="match status" value="1"/>
</dbReference>
<dbReference type="SUPFAM" id="SSF74853">
    <property type="entry name" value="Lamin A/C globular tail domain"/>
    <property type="match status" value="1"/>
</dbReference>
<evidence type="ECO:0000259" key="3">
    <source>
        <dbReference type="PROSITE" id="PS51841"/>
    </source>
</evidence>
<dbReference type="GO" id="GO:0003677">
    <property type="term" value="F:DNA binding"/>
    <property type="evidence" value="ECO:0007669"/>
    <property type="project" value="InterPro"/>
</dbReference>
<evidence type="ECO:0000313" key="4">
    <source>
        <dbReference type="EMBL" id="OGZ70210.1"/>
    </source>
</evidence>
<dbReference type="GO" id="GO:0006281">
    <property type="term" value="P:DNA repair"/>
    <property type="evidence" value="ECO:0007669"/>
    <property type="project" value="InterPro"/>
</dbReference>
<sequence length="313" mass="34461">MKKWVLFFLFLILPLFAFAANKVEINTASLQQLDEIIGIGPALAQRIVDARPFYLLDDLLKVKGIGEKTLQKIKEQALAYVAGQNQQPIQTATPTPMPPPALTTTLPPTPAIIYPDGVFINEILPSPAGPDETDEWIELYNSNSSDVDLQSWKIQDTEGTITSYVFGKNAKITGKGYLVLKRPDTKILLNNEGDGLVLLWPNGQTADSISFKKAPKNQSYAKINSQWNWNSNLTPGTINITITQTSKVLPNTQKTDTTYLAAAAESINSIFGNSGNAPQQQSNPWFLFFIAIGITIISAVIILLVKFKLKKLI</sequence>
<protein>
    <recommendedName>
        <fullName evidence="3">LTD domain-containing protein</fullName>
    </recommendedName>
</protein>
<comment type="caution">
    <text evidence="4">The sequence shown here is derived from an EMBL/GenBank/DDBJ whole genome shotgun (WGS) entry which is preliminary data.</text>
</comment>
<dbReference type="InterPro" id="IPR010994">
    <property type="entry name" value="RuvA_2-like"/>
</dbReference>
<evidence type="ECO:0000313" key="5">
    <source>
        <dbReference type="Proteomes" id="UP000179214"/>
    </source>
</evidence>
<dbReference type="Gene3D" id="2.60.40.1260">
    <property type="entry name" value="Lamin Tail domain"/>
    <property type="match status" value="1"/>
</dbReference>
<accession>A0A1G2I776</accession>
<name>A0A1G2I776_9BACT</name>
<organism evidence="4 5">
    <name type="scientific">Candidatus Staskawiczbacteria bacterium RIFCSPHIGHO2_12_FULL_38_11</name>
    <dbReference type="NCBI Taxonomy" id="1802209"/>
    <lineage>
        <taxon>Bacteria</taxon>
        <taxon>Candidatus Staskawicziibacteriota</taxon>
    </lineage>
</organism>
<feature type="transmembrane region" description="Helical" evidence="1">
    <location>
        <begin position="285"/>
        <end position="305"/>
    </location>
</feature>
<dbReference type="InterPro" id="IPR051675">
    <property type="entry name" value="Endo/Exo/Phosphatase_dom_1"/>
</dbReference>